<organism evidence="1 2">
    <name type="scientific">Cryptolaemus montrouzieri</name>
    <dbReference type="NCBI Taxonomy" id="559131"/>
    <lineage>
        <taxon>Eukaryota</taxon>
        <taxon>Metazoa</taxon>
        <taxon>Ecdysozoa</taxon>
        <taxon>Arthropoda</taxon>
        <taxon>Hexapoda</taxon>
        <taxon>Insecta</taxon>
        <taxon>Pterygota</taxon>
        <taxon>Neoptera</taxon>
        <taxon>Endopterygota</taxon>
        <taxon>Coleoptera</taxon>
        <taxon>Polyphaga</taxon>
        <taxon>Cucujiformia</taxon>
        <taxon>Coccinelloidea</taxon>
        <taxon>Coccinellidae</taxon>
        <taxon>Scymninae</taxon>
        <taxon>Scymnini</taxon>
        <taxon>Cryptolaemus</taxon>
    </lineage>
</organism>
<accession>A0ABD2NMC7</accession>
<proteinExistence type="predicted"/>
<protein>
    <submittedName>
        <fullName evidence="1">Uncharacterized protein</fullName>
    </submittedName>
</protein>
<dbReference type="AlphaFoldDB" id="A0ABD2NMC7"/>
<evidence type="ECO:0000313" key="1">
    <source>
        <dbReference type="EMBL" id="KAL3279862.1"/>
    </source>
</evidence>
<gene>
    <name evidence="1" type="ORF">HHI36_017368</name>
</gene>
<keyword evidence="2" id="KW-1185">Reference proteome</keyword>
<dbReference type="EMBL" id="JABFTP020000124">
    <property type="protein sequence ID" value="KAL3279862.1"/>
    <property type="molecule type" value="Genomic_DNA"/>
</dbReference>
<dbReference type="Proteomes" id="UP001516400">
    <property type="component" value="Unassembled WGS sequence"/>
</dbReference>
<comment type="caution">
    <text evidence="1">The sequence shown here is derived from an EMBL/GenBank/DDBJ whole genome shotgun (WGS) entry which is preliminary data.</text>
</comment>
<evidence type="ECO:0000313" key="2">
    <source>
        <dbReference type="Proteomes" id="UP001516400"/>
    </source>
</evidence>
<sequence>MSIQGITNCSLPLKQSTIVDFAKSNINSLVVHSDEKSIPYEFSQKLFVGHPHTKQYFSIRPRTFFCVLEYLFVLSNWLKMNDGRVATQCKQTLMIEKNNELPQNECASLSSNHID</sequence>
<reference evidence="1 2" key="1">
    <citation type="journal article" date="2021" name="BMC Biol.">
        <title>Horizontally acquired antibacterial genes associated with adaptive radiation of ladybird beetles.</title>
        <authorList>
            <person name="Li H.S."/>
            <person name="Tang X.F."/>
            <person name="Huang Y.H."/>
            <person name="Xu Z.Y."/>
            <person name="Chen M.L."/>
            <person name="Du X.Y."/>
            <person name="Qiu B.Y."/>
            <person name="Chen P.T."/>
            <person name="Zhang W."/>
            <person name="Slipinski A."/>
            <person name="Escalona H.E."/>
            <person name="Waterhouse R.M."/>
            <person name="Zwick A."/>
            <person name="Pang H."/>
        </authorList>
    </citation>
    <scope>NUCLEOTIDE SEQUENCE [LARGE SCALE GENOMIC DNA]</scope>
    <source>
        <strain evidence="1">SYSU2018</strain>
    </source>
</reference>
<name>A0ABD2NMC7_9CUCU</name>